<dbReference type="Proteomes" id="UP000727907">
    <property type="component" value="Unassembled WGS sequence"/>
</dbReference>
<dbReference type="Pfam" id="PF07835">
    <property type="entry name" value="COX4_pro_2"/>
    <property type="match status" value="1"/>
</dbReference>
<protein>
    <submittedName>
        <fullName evidence="3">Aa3-type cytochrome c oxidase subunit IV</fullName>
    </submittedName>
</protein>
<evidence type="ECO:0000259" key="2">
    <source>
        <dbReference type="Pfam" id="PF07835"/>
    </source>
</evidence>
<dbReference type="EMBL" id="JAHOPB010000001">
    <property type="protein sequence ID" value="MBU8875583.1"/>
    <property type="molecule type" value="Genomic_DNA"/>
</dbReference>
<evidence type="ECO:0000313" key="3">
    <source>
        <dbReference type="EMBL" id="MBU8875583.1"/>
    </source>
</evidence>
<evidence type="ECO:0000256" key="1">
    <source>
        <dbReference type="SAM" id="Phobius"/>
    </source>
</evidence>
<keyword evidence="1" id="KW-0472">Membrane</keyword>
<organism evidence="3 4">
    <name type="scientific">Reyranella humidisoli</name>
    <dbReference type="NCBI Taxonomy" id="2849149"/>
    <lineage>
        <taxon>Bacteria</taxon>
        <taxon>Pseudomonadati</taxon>
        <taxon>Pseudomonadota</taxon>
        <taxon>Alphaproteobacteria</taxon>
        <taxon>Hyphomicrobiales</taxon>
        <taxon>Reyranellaceae</taxon>
        <taxon>Reyranella</taxon>
    </lineage>
</organism>
<reference evidence="3 4" key="1">
    <citation type="submission" date="2021-06" db="EMBL/GenBank/DDBJ databases">
        <authorList>
            <person name="Lee D.H."/>
        </authorList>
    </citation>
    <scope>NUCLEOTIDE SEQUENCE [LARGE SCALE GENOMIC DNA]</scope>
    <source>
        <strain evidence="3 4">MMS21-HV4-11</strain>
    </source>
</reference>
<evidence type="ECO:0000313" key="4">
    <source>
        <dbReference type="Proteomes" id="UP000727907"/>
    </source>
</evidence>
<keyword evidence="1" id="KW-1133">Transmembrane helix</keyword>
<gene>
    <name evidence="3" type="ORF">KQ910_17550</name>
</gene>
<sequence>MAEAQDDYPAHLATYTSFNKLVTFSILWIVLLLVAMAIGLVGHLPLLALVMGVGGSIALLIGFAILS</sequence>
<proteinExistence type="predicted"/>
<keyword evidence="1" id="KW-0812">Transmembrane</keyword>
<keyword evidence="4" id="KW-1185">Reference proteome</keyword>
<feature type="transmembrane region" description="Helical" evidence="1">
    <location>
        <begin position="21"/>
        <end position="40"/>
    </location>
</feature>
<accession>A0ABS6IQV6</accession>
<name>A0ABS6IQV6_9HYPH</name>
<dbReference type="RefSeq" id="WP_216963054.1">
    <property type="nucleotide sequence ID" value="NZ_JAHOPB010000001.1"/>
</dbReference>
<comment type="caution">
    <text evidence="3">The sequence shown here is derived from an EMBL/GenBank/DDBJ whole genome shotgun (WGS) entry which is preliminary data.</text>
</comment>
<feature type="domain" description="Cytochrome c oxidase subunit IV bacterial aa3 type" evidence="2">
    <location>
        <begin position="7"/>
        <end position="40"/>
    </location>
</feature>
<dbReference type="InterPro" id="IPR012422">
    <property type="entry name" value="Cyt_c_oxidase_su4_bac-aa3"/>
</dbReference>
<feature type="transmembrane region" description="Helical" evidence="1">
    <location>
        <begin position="46"/>
        <end position="66"/>
    </location>
</feature>